<name>A0ABS0A1P5_9FIRM</name>
<dbReference type="Pfam" id="PF13271">
    <property type="entry name" value="DUF4062"/>
    <property type="match status" value="1"/>
</dbReference>
<feature type="domain" description="DUF4062" evidence="1">
    <location>
        <begin position="2"/>
        <end position="84"/>
    </location>
</feature>
<organism evidence="2 3">
    <name type="scientific">Fusibacter ferrireducens</name>
    <dbReference type="NCBI Taxonomy" id="2785058"/>
    <lineage>
        <taxon>Bacteria</taxon>
        <taxon>Bacillati</taxon>
        <taxon>Bacillota</taxon>
        <taxon>Clostridia</taxon>
        <taxon>Eubacteriales</taxon>
        <taxon>Eubacteriales Family XII. Incertae Sedis</taxon>
        <taxon>Fusibacter</taxon>
    </lineage>
</organism>
<proteinExistence type="predicted"/>
<keyword evidence="3" id="KW-1185">Reference proteome</keyword>
<protein>
    <submittedName>
        <fullName evidence="2">DUF4062 domain-containing protein</fullName>
    </submittedName>
</protein>
<dbReference type="Proteomes" id="UP000614200">
    <property type="component" value="Unassembled WGS sequence"/>
</dbReference>
<reference evidence="2 3" key="1">
    <citation type="submission" date="2020-11" db="EMBL/GenBank/DDBJ databases">
        <title>Fusibacter basophilias sp. nov.</title>
        <authorList>
            <person name="Qiu D."/>
        </authorList>
    </citation>
    <scope>NUCLEOTIDE SEQUENCE [LARGE SCALE GENOMIC DNA]</scope>
    <source>
        <strain evidence="2 3">Q10-2</strain>
    </source>
</reference>
<evidence type="ECO:0000313" key="2">
    <source>
        <dbReference type="EMBL" id="MBF4696075.1"/>
    </source>
</evidence>
<sequence>MKIFISSTYIDLIDLRKITFDYFNEFASSIQTMEVWGASNENPLERCLKKVRESDLYIGIIGHRYGYVAPQYNKSITELEYLEAKRHNIDRLILIMDDNYQIASKFVDKGESASKLDEFRTNLMNEHFVSLFSDKQIFSKGLNNSFRNYLIDKNIDVDKLNFKTIWDEISEAFDSNKNYPDFKLDWKKPSTSMENLNEIESVLEGLEDFHKYISESYENMNSDLISVLKEFSETEDELNERIFYKENPFLYRDWEMVTFFPNRTNTLRMHLMVLKLKALEQQALTEPWSSKLVTEISSIKEQLKTLVRDTAYID</sequence>
<accession>A0ABS0A1P5</accession>
<evidence type="ECO:0000259" key="1">
    <source>
        <dbReference type="Pfam" id="PF13271"/>
    </source>
</evidence>
<evidence type="ECO:0000313" key="3">
    <source>
        <dbReference type="Proteomes" id="UP000614200"/>
    </source>
</evidence>
<dbReference type="InterPro" id="IPR025139">
    <property type="entry name" value="DUF4062"/>
</dbReference>
<dbReference type="RefSeq" id="WP_194704310.1">
    <property type="nucleotide sequence ID" value="NZ_JADKNH010000033.1"/>
</dbReference>
<dbReference type="EMBL" id="JADKNH010000033">
    <property type="protein sequence ID" value="MBF4696075.1"/>
    <property type="molecule type" value="Genomic_DNA"/>
</dbReference>
<comment type="caution">
    <text evidence="2">The sequence shown here is derived from an EMBL/GenBank/DDBJ whole genome shotgun (WGS) entry which is preliminary data.</text>
</comment>
<gene>
    <name evidence="2" type="ORF">ISU02_23500</name>
</gene>